<feature type="compositionally biased region" description="Low complexity" evidence="1">
    <location>
        <begin position="143"/>
        <end position="163"/>
    </location>
</feature>
<comment type="caution">
    <text evidence="2">The sequence shown here is derived from an EMBL/GenBank/DDBJ whole genome shotgun (WGS) entry which is preliminary data.</text>
</comment>
<feature type="compositionally biased region" description="Pro residues" evidence="1">
    <location>
        <begin position="383"/>
        <end position="401"/>
    </location>
</feature>
<feature type="compositionally biased region" description="Basic residues" evidence="1">
    <location>
        <begin position="467"/>
        <end position="477"/>
    </location>
</feature>
<feature type="region of interest" description="Disordered" evidence="1">
    <location>
        <begin position="431"/>
        <end position="494"/>
    </location>
</feature>
<evidence type="ECO:0000313" key="2">
    <source>
        <dbReference type="EMBL" id="KAK9902805.1"/>
    </source>
</evidence>
<feature type="compositionally biased region" description="Low complexity" evidence="1">
    <location>
        <begin position="234"/>
        <end position="250"/>
    </location>
</feature>
<evidence type="ECO:0000256" key="1">
    <source>
        <dbReference type="SAM" id="MobiDB-lite"/>
    </source>
</evidence>
<sequence length="534" mass="57122">MILKRNRTEDSDARLRLMISRVLSHDMVPEVLARLKIPQLVQFLYEHPNKHVSNEAKKLNRSEDWKTALQLMRKQAMKELGITKAQADRIVAHMERTHTFPEIAGSAINADVIMGDELAADVAEEGGNAGRHGKRGRRSNKELLPAPAAKRKAAALGAGAQPKTVPVPGRKRLRKKLAREDDSPPAIGDQQDAEHAMQERAASEEPRRDVARIRHAEQIPCVAPRSDVDNHPSAAPAAADTEAQNDAPPIKRGRGRPRKAENQRKQEPPPKHRQSPAPERPSPGLSGSSLPAPRASAAAATSAALEPATAPDASTRHVPLQPRRNGASSKDAGGPAAAAQPLPARTGPIAGAERRSRPGRLTMRDVQSLHDSADAACYTSRSPSPPATPLSPMLLPVPPPNSAGAHSPPLPRPITLEAPATNAYLGVPGAHEIPAPIHPPRGRGYSAGRGFHGGRNHGRGQSFARHSAPRPQRRGFFRPKQWPAGPPAGGTPYWQGSAVHPPVWYPPAPPPLQVVARPMALVAQPTTGASNRTS</sequence>
<keyword evidence="3" id="KW-1185">Reference proteome</keyword>
<accession>A0ABR2YD42</accession>
<gene>
    <name evidence="2" type="ORF">WJX75_006632</name>
</gene>
<organism evidence="2 3">
    <name type="scientific">Coccomyxa subellipsoidea</name>
    <dbReference type="NCBI Taxonomy" id="248742"/>
    <lineage>
        <taxon>Eukaryota</taxon>
        <taxon>Viridiplantae</taxon>
        <taxon>Chlorophyta</taxon>
        <taxon>core chlorophytes</taxon>
        <taxon>Trebouxiophyceae</taxon>
        <taxon>Trebouxiophyceae incertae sedis</taxon>
        <taxon>Coccomyxaceae</taxon>
        <taxon>Coccomyxa</taxon>
    </lineage>
</organism>
<feature type="compositionally biased region" description="Basic and acidic residues" evidence="1">
    <location>
        <begin position="258"/>
        <end position="270"/>
    </location>
</feature>
<name>A0ABR2YD42_9CHLO</name>
<protein>
    <submittedName>
        <fullName evidence="2">Uncharacterized protein</fullName>
    </submittedName>
</protein>
<dbReference type="EMBL" id="JALJOT010000015">
    <property type="protein sequence ID" value="KAK9902805.1"/>
    <property type="molecule type" value="Genomic_DNA"/>
</dbReference>
<reference evidence="2 3" key="1">
    <citation type="journal article" date="2024" name="Nat. Commun.">
        <title>Phylogenomics reveals the evolutionary origins of lichenization in chlorophyte algae.</title>
        <authorList>
            <person name="Puginier C."/>
            <person name="Libourel C."/>
            <person name="Otte J."/>
            <person name="Skaloud P."/>
            <person name="Haon M."/>
            <person name="Grisel S."/>
            <person name="Petersen M."/>
            <person name="Berrin J.G."/>
            <person name="Delaux P.M."/>
            <person name="Dal Grande F."/>
            <person name="Keller J."/>
        </authorList>
    </citation>
    <scope>NUCLEOTIDE SEQUENCE [LARGE SCALE GENOMIC DNA]</scope>
    <source>
        <strain evidence="2 3">SAG 216-7</strain>
    </source>
</reference>
<evidence type="ECO:0000313" key="3">
    <source>
        <dbReference type="Proteomes" id="UP001491310"/>
    </source>
</evidence>
<dbReference type="Proteomes" id="UP001491310">
    <property type="component" value="Unassembled WGS sequence"/>
</dbReference>
<feature type="region of interest" description="Disordered" evidence="1">
    <location>
        <begin position="125"/>
        <end position="415"/>
    </location>
</feature>
<feature type="compositionally biased region" description="Low complexity" evidence="1">
    <location>
        <begin position="326"/>
        <end position="344"/>
    </location>
</feature>
<proteinExistence type="predicted"/>
<feature type="compositionally biased region" description="Basic and acidic residues" evidence="1">
    <location>
        <begin position="192"/>
        <end position="217"/>
    </location>
</feature>
<feature type="compositionally biased region" description="Low complexity" evidence="1">
    <location>
        <begin position="282"/>
        <end position="311"/>
    </location>
</feature>